<dbReference type="PANTHER" id="PTHR22602:SF0">
    <property type="entry name" value="TRANSFERASE CAF17, MITOCHONDRIAL-RELATED"/>
    <property type="match status" value="1"/>
</dbReference>
<evidence type="ECO:0000313" key="4">
    <source>
        <dbReference type="EMBL" id="CAB4803335.1"/>
    </source>
</evidence>
<dbReference type="AlphaFoldDB" id="A0A6J6Y4G4"/>
<accession>A0A6J6Y4G4</accession>
<dbReference type="InterPro" id="IPR027266">
    <property type="entry name" value="TrmE/GcvT-like"/>
</dbReference>
<protein>
    <submittedName>
        <fullName evidence="4">Unannotated protein</fullName>
    </submittedName>
</protein>
<keyword evidence="2" id="KW-0809">Transit peptide</keyword>
<evidence type="ECO:0000256" key="2">
    <source>
        <dbReference type="ARBA" id="ARBA00022946"/>
    </source>
</evidence>
<keyword evidence="3" id="KW-0496">Mitochondrion</keyword>
<dbReference type="InterPro" id="IPR045179">
    <property type="entry name" value="YgfZ/GcvT"/>
</dbReference>
<proteinExistence type="predicted"/>
<dbReference type="GO" id="GO:0016226">
    <property type="term" value="P:iron-sulfur cluster assembly"/>
    <property type="evidence" value="ECO:0007669"/>
    <property type="project" value="TreeGrafter"/>
</dbReference>
<name>A0A6J6Y4G4_9ZZZZ</name>
<dbReference type="PANTHER" id="PTHR22602">
    <property type="entry name" value="TRANSFERASE CAF17, MITOCHONDRIAL-RELATED"/>
    <property type="match status" value="1"/>
</dbReference>
<comment type="subcellular location">
    <subcellularLocation>
        <location evidence="1">Mitochondrion</location>
    </subcellularLocation>
</comment>
<dbReference type="NCBIfam" id="TIGR03317">
    <property type="entry name" value="ygfZ_signature"/>
    <property type="match status" value="1"/>
</dbReference>
<sequence>MNNSLYWISVQRDVITVTGSDAKTYLHSQLSQDIASMQPGDVRMSLLLQPTGKVDSLLRVTCAAADRFVLDCDPGFGESTVARLSRFKIRVNAEIELQRQTWRAVRSTESAATTNIAQSLDISGAIPAWRCDGSAFDIFSPTMVLPATLREGTEAELLESRVRALWPEMGVDITAEMIPAETSVVEVAVSFTKGCYPGQELVERMDSRGSMAPRRLCRVICASGVKVGDEIVVNGEVVGKYTTVSGMMALALIKRGIEISDPYGEISPL</sequence>
<dbReference type="SUPFAM" id="SSF103025">
    <property type="entry name" value="Folate-binding domain"/>
    <property type="match status" value="1"/>
</dbReference>
<evidence type="ECO:0000256" key="3">
    <source>
        <dbReference type="ARBA" id="ARBA00023128"/>
    </source>
</evidence>
<dbReference type="EMBL" id="CAFAAG010000154">
    <property type="protein sequence ID" value="CAB4803335.1"/>
    <property type="molecule type" value="Genomic_DNA"/>
</dbReference>
<dbReference type="Gene3D" id="3.30.1360.120">
    <property type="entry name" value="Probable tRNA modification gtpase trme, domain 1"/>
    <property type="match status" value="2"/>
</dbReference>
<reference evidence="4" key="1">
    <citation type="submission" date="2020-05" db="EMBL/GenBank/DDBJ databases">
        <authorList>
            <person name="Chiriac C."/>
            <person name="Salcher M."/>
            <person name="Ghai R."/>
            <person name="Kavagutti S V."/>
        </authorList>
    </citation>
    <scope>NUCLEOTIDE SEQUENCE</scope>
</reference>
<dbReference type="InterPro" id="IPR017703">
    <property type="entry name" value="YgfZ/GCV_T_CS"/>
</dbReference>
<dbReference type="GO" id="GO:0005739">
    <property type="term" value="C:mitochondrion"/>
    <property type="evidence" value="ECO:0007669"/>
    <property type="project" value="UniProtKB-SubCell"/>
</dbReference>
<evidence type="ECO:0000256" key="1">
    <source>
        <dbReference type="ARBA" id="ARBA00004173"/>
    </source>
</evidence>
<gene>
    <name evidence="4" type="ORF">UFOPK2975_01369</name>
</gene>
<organism evidence="4">
    <name type="scientific">freshwater metagenome</name>
    <dbReference type="NCBI Taxonomy" id="449393"/>
    <lineage>
        <taxon>unclassified sequences</taxon>
        <taxon>metagenomes</taxon>
        <taxon>ecological metagenomes</taxon>
    </lineage>
</organism>